<dbReference type="EMBL" id="JPKY01000086">
    <property type="protein sequence ID" value="KFH42745.1"/>
    <property type="molecule type" value="Genomic_DNA"/>
</dbReference>
<dbReference type="Proteomes" id="UP000029964">
    <property type="component" value="Unassembled WGS sequence"/>
</dbReference>
<feature type="compositionally biased region" description="Gly residues" evidence="1">
    <location>
        <begin position="211"/>
        <end position="220"/>
    </location>
</feature>
<evidence type="ECO:0000256" key="1">
    <source>
        <dbReference type="SAM" id="MobiDB-lite"/>
    </source>
</evidence>
<feature type="compositionally biased region" description="Basic residues" evidence="1">
    <location>
        <begin position="86"/>
        <end position="111"/>
    </location>
</feature>
<accession>A0A086T063</accession>
<sequence length="273" mass="28424">MGLLNPVHALVIPTLFLVTVPLAILAGITTTLAFTVLLLRVFVVYLDMVLSLVPQSVFGLASRSIAAAAASSSSSSSPLASSPSPPRRHKHQHHHHHHHHQLQRHRPRRRTSSGSVVSAGSASSLSERGLGLIPSVGAERDFEGVGGWRVGGAEDDELWTTVSPRLDTPERSLGARPQHHHHRTPSGPTTPGEGGGGGYLMMKGRTRSGEGAAGAGGGGPATRTSPTPTSPNSSRARVPTSAPKIALTGASGGPVDGYFALSRSTSPRATKRY</sequence>
<evidence type="ECO:0000313" key="4">
    <source>
        <dbReference type="Proteomes" id="UP000029964"/>
    </source>
</evidence>
<evidence type="ECO:0000256" key="2">
    <source>
        <dbReference type="SAM" id="Phobius"/>
    </source>
</evidence>
<keyword evidence="4" id="KW-1185">Reference proteome</keyword>
<dbReference type="AlphaFoldDB" id="A0A086T063"/>
<feature type="region of interest" description="Disordered" evidence="1">
    <location>
        <begin position="163"/>
        <end position="273"/>
    </location>
</feature>
<proteinExistence type="predicted"/>
<dbReference type="HOGENOM" id="CLU_056392_1_0_1"/>
<comment type="caution">
    <text evidence="3">The sequence shown here is derived from an EMBL/GenBank/DDBJ whole genome shotgun (WGS) entry which is preliminary data.</text>
</comment>
<keyword evidence="2" id="KW-0812">Transmembrane</keyword>
<feature type="region of interest" description="Disordered" evidence="1">
    <location>
        <begin position="72"/>
        <end position="124"/>
    </location>
</feature>
<organism evidence="3 4">
    <name type="scientific">Hapsidospora chrysogenum (strain ATCC 11550 / CBS 779.69 / DSM 880 / IAM 14645 / JCM 23072 / IMI 49137)</name>
    <name type="common">Acremonium chrysogenum</name>
    <dbReference type="NCBI Taxonomy" id="857340"/>
    <lineage>
        <taxon>Eukaryota</taxon>
        <taxon>Fungi</taxon>
        <taxon>Dikarya</taxon>
        <taxon>Ascomycota</taxon>
        <taxon>Pezizomycotina</taxon>
        <taxon>Sordariomycetes</taxon>
        <taxon>Hypocreomycetidae</taxon>
        <taxon>Hypocreales</taxon>
        <taxon>Bionectriaceae</taxon>
        <taxon>Hapsidospora</taxon>
    </lineage>
</organism>
<name>A0A086T063_HAPC1</name>
<feature type="compositionally biased region" description="Low complexity" evidence="1">
    <location>
        <begin position="112"/>
        <end position="124"/>
    </location>
</feature>
<feature type="transmembrane region" description="Helical" evidence="2">
    <location>
        <begin position="7"/>
        <end position="26"/>
    </location>
</feature>
<keyword evidence="2" id="KW-1133">Transmembrane helix</keyword>
<dbReference type="OrthoDB" id="4492972at2759"/>
<feature type="compositionally biased region" description="Polar residues" evidence="1">
    <location>
        <begin position="262"/>
        <end position="273"/>
    </location>
</feature>
<gene>
    <name evidence="3" type="ORF">ACRE_065340</name>
</gene>
<reference evidence="4" key="1">
    <citation type="journal article" date="2014" name="Genome Announc.">
        <title>Genome sequence and annotation of Acremonium chrysogenum, producer of the beta-lactam antibiotic cephalosporin C.</title>
        <authorList>
            <person name="Terfehr D."/>
            <person name="Dahlmann T.A."/>
            <person name="Specht T."/>
            <person name="Zadra I."/>
            <person name="Kuernsteiner H."/>
            <person name="Kueck U."/>
        </authorList>
    </citation>
    <scope>NUCLEOTIDE SEQUENCE [LARGE SCALE GENOMIC DNA]</scope>
    <source>
        <strain evidence="4">ATCC 11550 / CBS 779.69 / DSM 880 / IAM 14645 / JCM 23072 / IMI 49137</strain>
    </source>
</reference>
<feature type="compositionally biased region" description="Low complexity" evidence="1">
    <location>
        <begin position="72"/>
        <end position="82"/>
    </location>
</feature>
<feature type="compositionally biased region" description="Low complexity" evidence="1">
    <location>
        <begin position="221"/>
        <end position="237"/>
    </location>
</feature>
<protein>
    <submittedName>
        <fullName evidence="3">Uncharacterized protein</fullName>
    </submittedName>
</protein>
<feature type="transmembrane region" description="Helical" evidence="2">
    <location>
        <begin position="32"/>
        <end position="53"/>
    </location>
</feature>
<keyword evidence="2" id="KW-0472">Membrane</keyword>
<evidence type="ECO:0000313" key="3">
    <source>
        <dbReference type="EMBL" id="KFH42745.1"/>
    </source>
</evidence>